<reference evidence="1 2" key="1">
    <citation type="submission" date="2018-11" db="EMBL/GenBank/DDBJ databases">
        <title>Genetic determinants and prediction of antibiotic resistance phenotypes in Helicobacter pylori.</title>
        <authorList>
            <person name="Wagner K."/>
        </authorList>
    </citation>
    <scope>NUCLEOTIDE SEQUENCE [LARGE SCALE GENOMIC DNA]</scope>
    <source>
        <strain evidence="1 2">ZH70</strain>
    </source>
</reference>
<dbReference type="EMBL" id="RJGP01001767">
    <property type="protein sequence ID" value="RVZ08725.1"/>
    <property type="molecule type" value="Genomic_DNA"/>
</dbReference>
<protein>
    <submittedName>
        <fullName evidence="1">Pseudouridine synthase</fullName>
    </submittedName>
</protein>
<name>A0A438VDT8_HELPX</name>
<accession>A0A438VDT8</accession>
<organism evidence="1 2">
    <name type="scientific">Helicobacter pylori</name>
    <name type="common">Campylobacter pylori</name>
    <dbReference type="NCBI Taxonomy" id="210"/>
    <lineage>
        <taxon>Bacteria</taxon>
        <taxon>Pseudomonadati</taxon>
        <taxon>Campylobacterota</taxon>
        <taxon>Epsilonproteobacteria</taxon>
        <taxon>Campylobacterales</taxon>
        <taxon>Helicobacteraceae</taxon>
        <taxon>Helicobacter</taxon>
    </lineage>
</organism>
<feature type="non-terminal residue" evidence="1">
    <location>
        <position position="1"/>
    </location>
</feature>
<sequence>LPVGKMRFLNRQEYNELHAFMNRANVKGD</sequence>
<gene>
    <name evidence="1" type="ORF">EC518_15825</name>
</gene>
<evidence type="ECO:0000313" key="1">
    <source>
        <dbReference type="EMBL" id="RVZ08725.1"/>
    </source>
</evidence>
<dbReference type="Proteomes" id="UP000289022">
    <property type="component" value="Unassembled WGS sequence"/>
</dbReference>
<evidence type="ECO:0000313" key="2">
    <source>
        <dbReference type="Proteomes" id="UP000289022"/>
    </source>
</evidence>
<proteinExistence type="predicted"/>
<dbReference type="AlphaFoldDB" id="A0A438VDT8"/>
<comment type="caution">
    <text evidence="1">The sequence shown here is derived from an EMBL/GenBank/DDBJ whole genome shotgun (WGS) entry which is preliminary data.</text>
</comment>